<dbReference type="Proteomes" id="UP000010797">
    <property type="component" value="Chromosome"/>
</dbReference>
<organism evidence="1 2">
    <name type="scientific">Desulfitobacterium dichloroeliminans (strain LMG P-21439 / DCA1)</name>
    <dbReference type="NCBI Taxonomy" id="871963"/>
    <lineage>
        <taxon>Bacteria</taxon>
        <taxon>Bacillati</taxon>
        <taxon>Bacillota</taxon>
        <taxon>Clostridia</taxon>
        <taxon>Eubacteriales</taxon>
        <taxon>Desulfitobacteriaceae</taxon>
        <taxon>Desulfitobacterium</taxon>
    </lineage>
</organism>
<accession>L0FA08</accession>
<dbReference type="RefSeq" id="WP_015262841.1">
    <property type="nucleotide sequence ID" value="NC_019903.1"/>
</dbReference>
<proteinExistence type="predicted"/>
<dbReference type="OrthoDB" id="1796539at2"/>
<sequence>MKPTAKILEIALLGLFVVLCLVSGRLLLNWLEYQSLLEESALDESLASVQSSGERLAEDIPRLDDLLVTIDECVEIFRTEDVNVRSYNLEDILNEGNNASLLHSASIRFKLQGPWQGIEKGLIRVEGIGDQAIGVEEAALGKGGGEVLLKIYFVAPDNFSSP</sequence>
<name>L0FA08_DESDL</name>
<evidence type="ECO:0000313" key="2">
    <source>
        <dbReference type="Proteomes" id="UP000010797"/>
    </source>
</evidence>
<evidence type="ECO:0000313" key="1">
    <source>
        <dbReference type="EMBL" id="AGA69870.1"/>
    </source>
</evidence>
<gene>
    <name evidence="1" type="ordered locus">Desdi_2446</name>
</gene>
<dbReference type="KEGG" id="ddl:Desdi_2446"/>
<dbReference type="AlphaFoldDB" id="L0FA08"/>
<keyword evidence="2" id="KW-1185">Reference proteome</keyword>
<reference evidence="2" key="1">
    <citation type="submission" date="2012-02" db="EMBL/GenBank/DDBJ databases">
        <title>Complete sequence of Desulfitobacterium dichloroeliminans LMG P-21439.</title>
        <authorList>
            <person name="Lucas S."/>
            <person name="Han J."/>
            <person name="Lapidus A."/>
            <person name="Cheng J.-F."/>
            <person name="Goodwin L."/>
            <person name="Pitluck S."/>
            <person name="Peters L."/>
            <person name="Ovchinnikova G."/>
            <person name="Teshima H."/>
            <person name="Detter J.C."/>
            <person name="Han C."/>
            <person name="Tapia R."/>
            <person name="Land M."/>
            <person name="Hauser L."/>
            <person name="Kyrpides N."/>
            <person name="Ivanova N."/>
            <person name="Pagani I."/>
            <person name="Kruse T."/>
            <person name="de Vos W.M."/>
            <person name="Boon N."/>
            <person name="Smidt H."/>
            <person name="Woyke T."/>
        </authorList>
    </citation>
    <scope>NUCLEOTIDE SEQUENCE [LARGE SCALE GENOMIC DNA]</scope>
    <source>
        <strain evidence="2">LMG P-21439 / DCA1</strain>
    </source>
</reference>
<dbReference type="HOGENOM" id="CLU_1591857_0_0_9"/>
<dbReference type="EMBL" id="CP003344">
    <property type="protein sequence ID" value="AGA69870.1"/>
    <property type="molecule type" value="Genomic_DNA"/>
</dbReference>
<protein>
    <submittedName>
        <fullName evidence="1">Uncharacterized protein</fullName>
    </submittedName>
</protein>
<dbReference type="STRING" id="871963.Desdi_2446"/>